<accession>A0A6A5WG01</accession>
<dbReference type="EMBL" id="ML977592">
    <property type="protein sequence ID" value="KAF1999854.1"/>
    <property type="molecule type" value="Genomic_DNA"/>
</dbReference>
<organism evidence="2 3">
    <name type="scientific">Amniculicola lignicola CBS 123094</name>
    <dbReference type="NCBI Taxonomy" id="1392246"/>
    <lineage>
        <taxon>Eukaryota</taxon>
        <taxon>Fungi</taxon>
        <taxon>Dikarya</taxon>
        <taxon>Ascomycota</taxon>
        <taxon>Pezizomycotina</taxon>
        <taxon>Dothideomycetes</taxon>
        <taxon>Pleosporomycetidae</taxon>
        <taxon>Pleosporales</taxon>
        <taxon>Amniculicolaceae</taxon>
        <taxon>Amniculicola</taxon>
    </lineage>
</organism>
<evidence type="ECO:0000256" key="1">
    <source>
        <dbReference type="SAM" id="Phobius"/>
    </source>
</evidence>
<dbReference type="OrthoDB" id="3793221at2759"/>
<gene>
    <name evidence="2" type="ORF">P154DRAFT_599645</name>
</gene>
<feature type="transmembrane region" description="Helical" evidence="1">
    <location>
        <begin position="141"/>
        <end position="170"/>
    </location>
</feature>
<reference evidence="2" key="1">
    <citation type="journal article" date="2020" name="Stud. Mycol.">
        <title>101 Dothideomycetes genomes: a test case for predicting lifestyles and emergence of pathogens.</title>
        <authorList>
            <person name="Haridas S."/>
            <person name="Albert R."/>
            <person name="Binder M."/>
            <person name="Bloem J."/>
            <person name="Labutti K."/>
            <person name="Salamov A."/>
            <person name="Andreopoulos B."/>
            <person name="Baker S."/>
            <person name="Barry K."/>
            <person name="Bills G."/>
            <person name="Bluhm B."/>
            <person name="Cannon C."/>
            <person name="Castanera R."/>
            <person name="Culley D."/>
            <person name="Daum C."/>
            <person name="Ezra D."/>
            <person name="Gonzalez J."/>
            <person name="Henrissat B."/>
            <person name="Kuo A."/>
            <person name="Liang C."/>
            <person name="Lipzen A."/>
            <person name="Lutzoni F."/>
            <person name="Magnuson J."/>
            <person name="Mondo S."/>
            <person name="Nolan M."/>
            <person name="Ohm R."/>
            <person name="Pangilinan J."/>
            <person name="Park H.-J."/>
            <person name="Ramirez L."/>
            <person name="Alfaro M."/>
            <person name="Sun H."/>
            <person name="Tritt A."/>
            <person name="Yoshinaga Y."/>
            <person name="Zwiers L.-H."/>
            <person name="Turgeon B."/>
            <person name="Goodwin S."/>
            <person name="Spatafora J."/>
            <person name="Crous P."/>
            <person name="Grigoriev I."/>
        </authorList>
    </citation>
    <scope>NUCLEOTIDE SEQUENCE</scope>
    <source>
        <strain evidence="2">CBS 123094</strain>
    </source>
</reference>
<dbReference type="Proteomes" id="UP000799779">
    <property type="component" value="Unassembled WGS sequence"/>
</dbReference>
<dbReference type="AlphaFoldDB" id="A0A6A5WG01"/>
<name>A0A6A5WG01_9PLEO</name>
<keyword evidence="1" id="KW-1133">Transmembrane helix</keyword>
<keyword evidence="1" id="KW-0472">Membrane</keyword>
<keyword evidence="1" id="KW-0812">Transmembrane</keyword>
<evidence type="ECO:0000313" key="3">
    <source>
        <dbReference type="Proteomes" id="UP000799779"/>
    </source>
</evidence>
<proteinExistence type="predicted"/>
<sequence length="456" mass="49304">MLRPLIHSLVAGELLDRTSSFAPSPTRAEEAIPPALVTKRDAPIPTLFLGEVSPYILPNEHVDGERQQGTPEKRNVMIDPPGFHDTMPEDGICITFGPDMISEIETVIKEHCPDDKELGGCQEELQKLLENSTLKAHTKRFLFLLTAGTVGVILLLTTALVVAVAASIAVGSALNKVAPSGVQYDGDEGGALDQIHSMTDASVVAIATGLDNHVITTVTLHKTPTPTPKPEESVRIEAIVEDDECEQAVFGMASTVLHATEDVLQQLVPANPQNPFNPEGNSAGGSTSNVQFEGANMAVVLARVGAGNRNREARVVAQLFTYASLAIEIVMEAALFYQAEVGPVLNQIRMLHDTIQTITTKEITCPEELVCIDDDCRGTKTSGLIIDRVEFQWGMCTTRGSIGCICEHVSVPIVDDYEPGYFEELEKFLQALEDSVNTPDCNKEDGSAMDTHLFDE</sequence>
<evidence type="ECO:0000313" key="2">
    <source>
        <dbReference type="EMBL" id="KAF1999854.1"/>
    </source>
</evidence>
<protein>
    <submittedName>
        <fullName evidence="2">Uncharacterized protein</fullName>
    </submittedName>
</protein>
<keyword evidence="3" id="KW-1185">Reference proteome</keyword>